<proteinExistence type="predicted"/>
<organism evidence="2 3">
    <name type="scientific">Pseudo-nitzschia multistriata</name>
    <dbReference type="NCBI Taxonomy" id="183589"/>
    <lineage>
        <taxon>Eukaryota</taxon>
        <taxon>Sar</taxon>
        <taxon>Stramenopiles</taxon>
        <taxon>Ochrophyta</taxon>
        <taxon>Bacillariophyta</taxon>
        <taxon>Bacillariophyceae</taxon>
        <taxon>Bacillariophycidae</taxon>
        <taxon>Bacillariales</taxon>
        <taxon>Bacillariaceae</taxon>
        <taxon>Pseudo-nitzschia</taxon>
    </lineage>
</organism>
<dbReference type="Proteomes" id="UP000291116">
    <property type="component" value="Unassembled WGS sequence"/>
</dbReference>
<gene>
    <name evidence="2" type="ORF">PSNMU_V1.4_AUG-EV-PASAV3_0121150</name>
</gene>
<dbReference type="AlphaFoldDB" id="A0A448ZSK6"/>
<name>A0A448ZSK6_9STRA</name>
<evidence type="ECO:0000256" key="1">
    <source>
        <dbReference type="SAM" id="MobiDB-lite"/>
    </source>
</evidence>
<protein>
    <submittedName>
        <fullName evidence="2">Uncharacterized protein</fullName>
    </submittedName>
</protein>
<evidence type="ECO:0000313" key="3">
    <source>
        <dbReference type="Proteomes" id="UP000291116"/>
    </source>
</evidence>
<reference evidence="2 3" key="1">
    <citation type="submission" date="2019-01" db="EMBL/GenBank/DDBJ databases">
        <authorList>
            <person name="Ferrante I. M."/>
        </authorList>
    </citation>
    <scope>NUCLEOTIDE SEQUENCE [LARGE SCALE GENOMIC DNA]</scope>
    <source>
        <strain evidence="2 3">B856</strain>
    </source>
</reference>
<evidence type="ECO:0000313" key="2">
    <source>
        <dbReference type="EMBL" id="VEU44943.1"/>
    </source>
</evidence>
<dbReference type="OrthoDB" id="41695at2759"/>
<sequence>MQVQPRVALSSSISSAEGLSVASDDEDDDDEYEYVEYDILREEEFLGSEWLVGTVMDNSGENIVETWCRLAVDKDGKNVAIWGDNSEGNWNFDVANQFLSMSKNSILGKNIWAGVVDDYYFCRGSVRGWNFFSPASVVGQWQARRLGVEKDEAGVAPWFEQEEEDEEDALPKSTEASEEL</sequence>
<accession>A0A448ZSK6</accession>
<keyword evidence="3" id="KW-1185">Reference proteome</keyword>
<dbReference type="EMBL" id="CAACVS010000679">
    <property type="protein sequence ID" value="VEU44943.1"/>
    <property type="molecule type" value="Genomic_DNA"/>
</dbReference>
<feature type="region of interest" description="Disordered" evidence="1">
    <location>
        <begin position="155"/>
        <end position="180"/>
    </location>
</feature>